<dbReference type="Proteomes" id="UP000760860">
    <property type="component" value="Unassembled WGS sequence"/>
</dbReference>
<feature type="region of interest" description="Disordered" evidence="1">
    <location>
        <begin position="87"/>
        <end position="125"/>
    </location>
</feature>
<name>A0A329S4S1_9STRA</name>
<proteinExistence type="predicted"/>
<gene>
    <name evidence="7" type="ORF">PC110_g11930</name>
    <name evidence="2" type="ORF">PC113_g10530</name>
    <name evidence="3" type="ORF">PC115_g23532</name>
    <name evidence="4" type="ORF">PC117_g10777</name>
    <name evidence="5" type="ORF">PC118_g23664</name>
    <name evidence="6" type="ORF">PC129_g15779</name>
</gene>
<dbReference type="VEuPathDB" id="FungiDB:PC110_g11930"/>
<dbReference type="InterPro" id="IPR055313">
    <property type="entry name" value="Temptin-like"/>
</dbReference>
<dbReference type="Proteomes" id="UP000774804">
    <property type="component" value="Unassembled WGS sequence"/>
</dbReference>
<dbReference type="PANTHER" id="PTHR34737">
    <property type="entry name" value="EF-HAND DOMAIN-CONTAINING PROTEIN"/>
    <property type="match status" value="1"/>
</dbReference>
<evidence type="ECO:0000313" key="2">
    <source>
        <dbReference type="EMBL" id="KAG2857608.1"/>
    </source>
</evidence>
<dbReference type="EMBL" id="RCML01002348">
    <property type="protein sequence ID" value="KAG2958162.1"/>
    <property type="molecule type" value="Genomic_DNA"/>
</dbReference>
<evidence type="ECO:0000313" key="4">
    <source>
        <dbReference type="EMBL" id="KAG2939858.1"/>
    </source>
</evidence>
<comment type="caution">
    <text evidence="7">The sequence shown here is derived from an EMBL/GenBank/DDBJ whole genome shotgun (WGS) entry which is preliminary data.</text>
</comment>
<dbReference type="AlphaFoldDB" id="A0A329S4S1"/>
<dbReference type="EMBL" id="RCMV01000749">
    <property type="protein sequence ID" value="KAG3213284.1"/>
    <property type="molecule type" value="Genomic_DNA"/>
</dbReference>
<evidence type="ECO:0000256" key="1">
    <source>
        <dbReference type="SAM" id="MobiDB-lite"/>
    </source>
</evidence>
<dbReference type="Proteomes" id="UP000697107">
    <property type="component" value="Unassembled WGS sequence"/>
</dbReference>
<dbReference type="STRING" id="29920.A0A329S4S1"/>
<dbReference type="EMBL" id="RCMG01000283">
    <property type="protein sequence ID" value="KAG2857608.1"/>
    <property type="molecule type" value="Genomic_DNA"/>
</dbReference>
<evidence type="ECO:0000313" key="8">
    <source>
        <dbReference type="Proteomes" id="UP000251314"/>
    </source>
</evidence>
<organism evidence="7 8">
    <name type="scientific">Phytophthora cactorum</name>
    <dbReference type="NCBI Taxonomy" id="29920"/>
    <lineage>
        <taxon>Eukaryota</taxon>
        <taxon>Sar</taxon>
        <taxon>Stramenopiles</taxon>
        <taxon>Oomycota</taxon>
        <taxon>Peronosporomycetes</taxon>
        <taxon>Peronosporales</taxon>
        <taxon>Peronosporaceae</taxon>
        <taxon>Phytophthora</taxon>
    </lineage>
</organism>
<dbReference type="Proteomes" id="UP000735874">
    <property type="component" value="Unassembled WGS sequence"/>
</dbReference>
<keyword evidence="8" id="KW-1185">Reference proteome</keyword>
<sequence length="125" mass="12961">MGLAMSSRTEVPSRKSSNPRTVAAISTPTSPSAFADAGHSWTTEFCGKTFPGASITTFGDPCCTWTEGDTPAFTMTAFTIQATVCASTTSSSTEATRKSDDLPGDGDSSDHCSSHDCPGDYRAAC</sequence>
<feature type="compositionally biased region" description="Polar residues" evidence="1">
    <location>
        <begin position="1"/>
        <end position="32"/>
    </location>
</feature>
<reference evidence="7 8" key="1">
    <citation type="submission" date="2018-01" db="EMBL/GenBank/DDBJ databases">
        <title>Draft genome of the strawberry crown rot pathogen Phytophthora cactorum.</title>
        <authorList>
            <person name="Armitage A.D."/>
            <person name="Lysoe E."/>
            <person name="Nellist C.F."/>
            <person name="Harrison R.J."/>
            <person name="Brurberg M.B."/>
        </authorList>
    </citation>
    <scope>NUCLEOTIDE SEQUENCE [LARGE SCALE GENOMIC DNA]</scope>
    <source>
        <strain evidence="7 8">10300</strain>
    </source>
</reference>
<feature type="region of interest" description="Disordered" evidence="1">
    <location>
        <begin position="1"/>
        <end position="34"/>
    </location>
</feature>
<evidence type="ECO:0000313" key="7">
    <source>
        <dbReference type="EMBL" id="RAW31725.1"/>
    </source>
</evidence>
<accession>A0A329S4S1</accession>
<reference evidence="2" key="2">
    <citation type="submission" date="2018-10" db="EMBL/GenBank/DDBJ databases">
        <title>Effector identification in a new, highly contiguous assembly of the strawberry crown rot pathogen Phytophthora cactorum.</title>
        <authorList>
            <person name="Armitage A.D."/>
            <person name="Nellist C.F."/>
            <person name="Bates H."/>
            <person name="Vickerstaff R.J."/>
            <person name="Harrison R.J."/>
        </authorList>
    </citation>
    <scope>NUCLEOTIDE SEQUENCE</scope>
    <source>
        <strain evidence="2">15-7</strain>
        <strain evidence="3">4032</strain>
        <strain evidence="4">4040</strain>
        <strain evidence="5">P415</strain>
        <strain evidence="6">P421</strain>
    </source>
</reference>
<dbReference type="OrthoDB" id="123633at2759"/>
<evidence type="ECO:0000313" key="5">
    <source>
        <dbReference type="EMBL" id="KAG2958162.1"/>
    </source>
</evidence>
<dbReference type="Proteomes" id="UP000736787">
    <property type="component" value="Unassembled WGS sequence"/>
</dbReference>
<evidence type="ECO:0000313" key="3">
    <source>
        <dbReference type="EMBL" id="KAG2876766.1"/>
    </source>
</evidence>
<protein>
    <submittedName>
        <fullName evidence="7">Uncharacterized protein</fullName>
    </submittedName>
</protein>
<dbReference type="Proteomes" id="UP000251314">
    <property type="component" value="Unassembled WGS sequence"/>
</dbReference>
<feature type="compositionally biased region" description="Basic and acidic residues" evidence="1">
    <location>
        <begin position="108"/>
        <end position="119"/>
    </location>
</feature>
<dbReference type="EMBL" id="RCMI01002396">
    <property type="protein sequence ID" value="KAG2876766.1"/>
    <property type="molecule type" value="Genomic_DNA"/>
</dbReference>
<dbReference type="EMBL" id="MJFZ01000309">
    <property type="protein sequence ID" value="RAW31725.1"/>
    <property type="molecule type" value="Genomic_DNA"/>
</dbReference>
<dbReference type="EMBL" id="RCMK01000267">
    <property type="protein sequence ID" value="KAG2939858.1"/>
    <property type="molecule type" value="Genomic_DNA"/>
</dbReference>
<evidence type="ECO:0000313" key="6">
    <source>
        <dbReference type="EMBL" id="KAG3213284.1"/>
    </source>
</evidence>
<dbReference type="PANTHER" id="PTHR34737:SF2">
    <property type="entry name" value="EF-HAND DOMAIN-CONTAINING PROTEIN"/>
    <property type="match status" value="1"/>
</dbReference>